<dbReference type="PANTHER" id="PTHR11851">
    <property type="entry name" value="METALLOPROTEASE"/>
    <property type="match status" value="1"/>
</dbReference>
<dbReference type="Pfam" id="PF05193">
    <property type="entry name" value="Peptidase_M16_C"/>
    <property type="match status" value="1"/>
</dbReference>
<evidence type="ECO:0000256" key="1">
    <source>
        <dbReference type="ARBA" id="ARBA00002123"/>
    </source>
</evidence>
<dbReference type="Proteomes" id="UP000323011">
    <property type="component" value="Unassembled WGS sequence"/>
</dbReference>
<reference evidence="5 6" key="1">
    <citation type="submission" date="2019-07" db="EMBL/GenBank/DDBJ databases">
        <title>Genomes of Cafeteria roenbergensis.</title>
        <authorList>
            <person name="Fischer M.G."/>
            <person name="Hackl T."/>
            <person name="Roman M."/>
        </authorList>
    </citation>
    <scope>NUCLEOTIDE SEQUENCE [LARGE SCALE GENOMIC DNA]</scope>
    <source>
        <strain evidence="5 6">BVI</strain>
    </source>
</reference>
<dbReference type="Gene3D" id="3.30.830.10">
    <property type="entry name" value="Metalloenzyme, LuxS/M16 peptidase-like"/>
    <property type="match status" value="2"/>
</dbReference>
<evidence type="ECO:0000313" key="5">
    <source>
        <dbReference type="EMBL" id="KAA0153400.1"/>
    </source>
</evidence>
<dbReference type="InterPro" id="IPR050361">
    <property type="entry name" value="MPP/UQCRC_Complex"/>
</dbReference>
<organism evidence="5 6">
    <name type="scientific">Cafeteria roenbergensis</name>
    <name type="common">Marine flagellate</name>
    <dbReference type="NCBI Taxonomy" id="33653"/>
    <lineage>
        <taxon>Eukaryota</taxon>
        <taxon>Sar</taxon>
        <taxon>Stramenopiles</taxon>
        <taxon>Bigyra</taxon>
        <taxon>Opalozoa</taxon>
        <taxon>Bicosoecida</taxon>
        <taxon>Cafeteriaceae</taxon>
        <taxon>Cafeteria</taxon>
    </lineage>
</organism>
<feature type="domain" description="Peptidase M16 C-terminal" evidence="4">
    <location>
        <begin position="226"/>
        <end position="405"/>
    </location>
</feature>
<proteinExistence type="inferred from homology"/>
<accession>A0A5A8CMQ8</accession>
<evidence type="ECO:0008006" key="7">
    <source>
        <dbReference type="Google" id="ProtNLM"/>
    </source>
</evidence>
<dbReference type="Pfam" id="PF00675">
    <property type="entry name" value="Peptidase_M16"/>
    <property type="match status" value="1"/>
</dbReference>
<dbReference type="PANTHER" id="PTHR11851:SF49">
    <property type="entry name" value="MITOCHONDRIAL-PROCESSING PEPTIDASE SUBUNIT ALPHA"/>
    <property type="match status" value="1"/>
</dbReference>
<evidence type="ECO:0000259" key="4">
    <source>
        <dbReference type="Pfam" id="PF05193"/>
    </source>
</evidence>
<sequence>MRAAASRAANAARHMSTEVAVRSQDAKAAGAMARFFDLPKQNSLDEVFPGTPKATPQPALAPTEVKTTKLANGLRVVSLDTHGNNASLGFYVGAGSRADVVHGTAHVLQAMAFRSTSARSTYKLRRDIDNFGGSFSATAGREGTAYGMECLRDELPLAADALSEAVMQPRITAWEVSEVLAGDLETGTPAGLGSTADEDLIHAAAYGLASPLGHAFAAEEANYGALTADTLRSYLGAQFVSGNAVIVANNVPHEPLVDMMDATFLGLPSGESHATPSPFEGGSNLVRAPGATTVMVGLKGAAANSKAARAAEVLAAIIGRAPVKGKEVGMFGCKAVEVMSRGAAAGITGFEAFNFSHSDSGLFGIKAVAGSSAAVASAIDIAADVIKAIAGGAVEEREVKRAVAACKMAFAARADTRAGRRDIIAESVLATGTPGSVAATLAEYDSITAADVAAVAKAGLAADPALGVRGALESVPRFDRFASKFHRPLPSPMAARGGTAVADVPGTHPRLVSCDDGKLHLSGEEAAAFPWPQLASAGIADVFSHEVAIAGATRAGLRCLLEFWV</sequence>
<gene>
    <name evidence="5" type="ORF">FNF29_03217</name>
</gene>
<dbReference type="EMBL" id="VLTN01000016">
    <property type="protein sequence ID" value="KAA0153400.1"/>
    <property type="molecule type" value="Genomic_DNA"/>
</dbReference>
<keyword evidence="6" id="KW-1185">Reference proteome</keyword>
<dbReference type="GO" id="GO:0046872">
    <property type="term" value="F:metal ion binding"/>
    <property type="evidence" value="ECO:0007669"/>
    <property type="project" value="InterPro"/>
</dbReference>
<comment type="function">
    <text evidence="1">Substrate recognition and binding subunit of the essential mitochondrial processing protease (MPP), which cleaves the mitochondrial sequence off newly imported precursors proteins.</text>
</comment>
<evidence type="ECO:0000259" key="3">
    <source>
        <dbReference type="Pfam" id="PF00675"/>
    </source>
</evidence>
<feature type="domain" description="Peptidase M16 N-terminal" evidence="3">
    <location>
        <begin position="75"/>
        <end position="178"/>
    </location>
</feature>
<dbReference type="SUPFAM" id="SSF63411">
    <property type="entry name" value="LuxS/MPP-like metallohydrolase"/>
    <property type="match status" value="2"/>
</dbReference>
<dbReference type="GO" id="GO:0005739">
    <property type="term" value="C:mitochondrion"/>
    <property type="evidence" value="ECO:0007669"/>
    <property type="project" value="TreeGrafter"/>
</dbReference>
<dbReference type="InterPro" id="IPR011249">
    <property type="entry name" value="Metalloenz_LuxS/M16"/>
</dbReference>
<dbReference type="AlphaFoldDB" id="A0A5A8CMQ8"/>
<protein>
    <recommendedName>
        <fullName evidence="7">Peptidase M16 N-terminal domain-containing protein</fullName>
    </recommendedName>
</protein>
<comment type="caution">
    <text evidence="5">The sequence shown here is derived from an EMBL/GenBank/DDBJ whole genome shotgun (WGS) entry which is preliminary data.</text>
</comment>
<evidence type="ECO:0000256" key="2">
    <source>
        <dbReference type="ARBA" id="ARBA00007261"/>
    </source>
</evidence>
<comment type="similarity">
    <text evidence="2">Belongs to the peptidase M16 family.</text>
</comment>
<dbReference type="InterPro" id="IPR007863">
    <property type="entry name" value="Peptidase_M16_C"/>
</dbReference>
<dbReference type="OMA" id="APKFALY"/>
<dbReference type="InterPro" id="IPR011765">
    <property type="entry name" value="Pept_M16_N"/>
</dbReference>
<name>A0A5A8CMQ8_CAFRO</name>
<evidence type="ECO:0000313" key="6">
    <source>
        <dbReference type="Proteomes" id="UP000323011"/>
    </source>
</evidence>